<keyword evidence="1" id="KW-1133">Transmembrane helix</keyword>
<evidence type="ECO:0008006" key="4">
    <source>
        <dbReference type="Google" id="ProtNLM"/>
    </source>
</evidence>
<evidence type="ECO:0000313" key="2">
    <source>
        <dbReference type="EMBL" id="SHF69393.1"/>
    </source>
</evidence>
<feature type="transmembrane region" description="Helical" evidence="1">
    <location>
        <begin position="114"/>
        <end position="142"/>
    </location>
</feature>
<dbReference type="RefSeq" id="WP_073483678.1">
    <property type="nucleotide sequence ID" value="NZ_FQVN01000004.1"/>
</dbReference>
<dbReference type="STRING" id="2017.SAMN05444320_104567"/>
<proteinExistence type="predicted"/>
<protein>
    <recommendedName>
        <fullName evidence="4">ABC-2 type transport system permease protein</fullName>
    </recommendedName>
</protein>
<feature type="transmembrane region" description="Helical" evidence="1">
    <location>
        <begin position="187"/>
        <end position="212"/>
    </location>
</feature>
<feature type="transmembrane region" description="Helical" evidence="1">
    <location>
        <begin position="75"/>
        <end position="93"/>
    </location>
</feature>
<dbReference type="Proteomes" id="UP000184501">
    <property type="component" value="Unassembled WGS sequence"/>
</dbReference>
<keyword evidence="1" id="KW-0812">Transmembrane</keyword>
<dbReference type="OrthoDB" id="3432393at2"/>
<feature type="transmembrane region" description="Helical" evidence="1">
    <location>
        <begin position="232"/>
        <end position="256"/>
    </location>
</feature>
<evidence type="ECO:0000256" key="1">
    <source>
        <dbReference type="SAM" id="Phobius"/>
    </source>
</evidence>
<keyword evidence="3" id="KW-1185">Reference proteome</keyword>
<dbReference type="AlphaFoldDB" id="A0A1M5DQY9"/>
<evidence type="ECO:0000313" key="3">
    <source>
        <dbReference type="Proteomes" id="UP000184501"/>
    </source>
</evidence>
<accession>A0A1M5DQY9</accession>
<feature type="transmembrane region" description="Helical" evidence="1">
    <location>
        <begin position="37"/>
        <end position="55"/>
    </location>
</feature>
<dbReference type="EMBL" id="FQVN01000004">
    <property type="protein sequence ID" value="SHF69393.1"/>
    <property type="molecule type" value="Genomic_DNA"/>
</dbReference>
<feature type="transmembrane region" description="Helical" evidence="1">
    <location>
        <begin position="162"/>
        <end position="180"/>
    </location>
</feature>
<keyword evidence="1" id="KW-0472">Membrane</keyword>
<gene>
    <name evidence="2" type="ORF">SAMN05444320_104567</name>
</gene>
<dbReference type="Pfam" id="PF12730">
    <property type="entry name" value="ABC2_membrane_4"/>
    <property type="match status" value="1"/>
</dbReference>
<sequence length="261" mass="27235">MSTITSPQRTLGRPRGGGLAGAVASEWTKLWSVRNPWGCVVAGLGLMSVFTYYYAAIARINHKPIQPVANAPVTAVILVQFVVVALAMTMVTNEYANGSVRATLLWVPVRARMLLAKTLVAGGVSFVLGLVLGVLGVAIAWPAFGGHATFGLGEVASQLLKMSAYLALVAVLTVGTAVALRSEASTFAAVFFLLAALPTVLVGIGGEFLTTVNDALPQSAGNHFALGHTDPYPPEVGFCVVLGWAVLAHVVGLTVLRRRDA</sequence>
<organism evidence="2 3">
    <name type="scientific">Streptoalloteichus hindustanus</name>
    <dbReference type="NCBI Taxonomy" id="2017"/>
    <lineage>
        <taxon>Bacteria</taxon>
        <taxon>Bacillati</taxon>
        <taxon>Actinomycetota</taxon>
        <taxon>Actinomycetes</taxon>
        <taxon>Pseudonocardiales</taxon>
        <taxon>Pseudonocardiaceae</taxon>
        <taxon>Streptoalloteichus</taxon>
    </lineage>
</organism>
<reference evidence="2 3" key="1">
    <citation type="submission" date="2016-11" db="EMBL/GenBank/DDBJ databases">
        <authorList>
            <person name="Jaros S."/>
            <person name="Januszkiewicz K."/>
            <person name="Wedrychowicz H."/>
        </authorList>
    </citation>
    <scope>NUCLEOTIDE SEQUENCE [LARGE SCALE GENOMIC DNA]</scope>
    <source>
        <strain evidence="2 3">DSM 44523</strain>
    </source>
</reference>
<name>A0A1M5DQY9_STRHI</name>